<dbReference type="Proteomes" id="UP001605261">
    <property type="component" value="Unassembled WGS sequence"/>
</dbReference>
<evidence type="ECO:0000313" key="3">
    <source>
        <dbReference type="EMBL" id="MFG6108729.1"/>
    </source>
</evidence>
<feature type="transmembrane region" description="Helical" evidence="1">
    <location>
        <begin position="32"/>
        <end position="51"/>
    </location>
</feature>
<gene>
    <name evidence="3" type="ORF">ACEU0G_002721</name>
</gene>
<reference evidence="3 4" key="1">
    <citation type="submission" date="2024-09" db="EMBL/GenBank/DDBJ databases">
        <authorList>
            <consortium name="All-Russian atlas of soil microorganisms"/>
            <consortium name="as a basis for the search for new antimicrobial producers and enzymes with unique properties"/>
            <person name="Sokolova E.A."/>
            <person name="Voronina E.N."/>
        </authorList>
    </citation>
    <scope>NUCLEOTIDE SEQUENCE [LARGE SCALE GENOMIC DNA]</scope>
    <source>
        <strain evidence="3 4">AF-22b-331.1</strain>
    </source>
</reference>
<protein>
    <submittedName>
        <fullName evidence="3">DUF802 domain-containing protein</fullName>
    </submittedName>
</protein>
<keyword evidence="1" id="KW-1133">Transmembrane helix</keyword>
<feature type="transmembrane region" description="Helical" evidence="1">
    <location>
        <begin position="105"/>
        <end position="127"/>
    </location>
</feature>
<proteinExistence type="predicted"/>
<feature type="domain" description="DUF802" evidence="2">
    <location>
        <begin position="478"/>
        <end position="530"/>
    </location>
</feature>
<feature type="transmembrane region" description="Helical" evidence="1">
    <location>
        <begin position="7"/>
        <end position="26"/>
    </location>
</feature>
<dbReference type="RefSeq" id="WP_394162075.1">
    <property type="nucleotide sequence ID" value="NZ_JBHGCJ010000003.1"/>
</dbReference>
<keyword evidence="1" id="KW-0472">Membrane</keyword>
<evidence type="ECO:0000313" key="4">
    <source>
        <dbReference type="Proteomes" id="UP001605261"/>
    </source>
</evidence>
<dbReference type="PROSITE" id="PS51257">
    <property type="entry name" value="PROKAR_LIPOPROTEIN"/>
    <property type="match status" value="1"/>
</dbReference>
<sequence length="800" mass="84173">MFRTSLYFVVFLAGLLAACWIGAGYLGSNPVGAAVAAVIVACYCAGALELLRYRQATLGLGRAVADTAAAASDLGAWLQRVPAGLRNAVRLRVEGERVALPAPVLTPYLVGLLVLLGMLGTLLGMMATLRGTGLALESATDLQAIRGSLGAPVEGLAVAFGTSIAGVATSAMLGLLAALVRRERLQVVQALDAQIASQLPAHSSHWQRAEGLRMAQAQAELMPVLVERLHAMTVAIEERSHQAQQQLLESQARFHAKADADHAQLAASVELALKDSVAASARAVGEALQPILQDTLAAITRDTRALQQHVGDAVQQQLSGVHAGFEANQLANAATWRDALAAQQQAEQQSRSALHDMLEQLATRHDARAAGLLDALSERMDANVSHWGSAQLAQQERQQALADDLRASLADFTEQHGRHATGLADALASRLDATAARWAATQQAQQQANDGLVAALDAALQRFAEQHDTRATDLADALASRLQDSATHNAAAWRDALAQQEASTALLAERNQAALSAAAASFDTHATALVAAMQQSQHALQDALESRDAQRLASWSAAFDTLTGTLGQQWTQTSAAVAQRQQDICDALARTAQDISAQTQAHASETIAEISRLVQVASEAPKAAADVVAELRQKLSDSMVRDTAMLDERSRLLATLETLLDAVNHASTEQRTAVDALVTTSADLLERVGSRFTEHLATETDKLGAVAAQVTGSAVEVASLADAFGDAMQVFGSASAGLGERLEQIGGALDASLARSDEQLAYYVAQAREVIDLSVLSQKQIIDELQQLGSRRGAGKAAGA</sequence>
<dbReference type="InterPro" id="IPR008520">
    <property type="entry name" value="DUF802"/>
</dbReference>
<evidence type="ECO:0000259" key="2">
    <source>
        <dbReference type="Pfam" id="PF05650"/>
    </source>
</evidence>
<dbReference type="Pfam" id="PF05650">
    <property type="entry name" value="DUF802"/>
    <property type="match status" value="2"/>
</dbReference>
<feature type="domain" description="DUF802" evidence="2">
    <location>
        <begin position="322"/>
        <end position="373"/>
    </location>
</feature>
<keyword evidence="1" id="KW-0812">Transmembrane</keyword>
<organism evidence="3 4">
    <name type="scientific">Stenotrophomonas nematodicola</name>
    <dbReference type="NCBI Taxonomy" id="2656746"/>
    <lineage>
        <taxon>Bacteria</taxon>
        <taxon>Pseudomonadati</taxon>
        <taxon>Pseudomonadota</taxon>
        <taxon>Gammaproteobacteria</taxon>
        <taxon>Lysobacterales</taxon>
        <taxon>Lysobacteraceae</taxon>
        <taxon>Stenotrophomonas</taxon>
    </lineage>
</organism>
<evidence type="ECO:0000256" key="1">
    <source>
        <dbReference type="SAM" id="Phobius"/>
    </source>
</evidence>
<accession>A0ABW7CVC6</accession>
<name>A0ABW7CVC6_9GAMM</name>
<keyword evidence="4" id="KW-1185">Reference proteome</keyword>
<dbReference type="EMBL" id="JBHGCJ010000003">
    <property type="protein sequence ID" value="MFG6108729.1"/>
    <property type="molecule type" value="Genomic_DNA"/>
</dbReference>
<comment type="caution">
    <text evidence="3">The sequence shown here is derived from an EMBL/GenBank/DDBJ whole genome shotgun (WGS) entry which is preliminary data.</text>
</comment>